<dbReference type="Proteomes" id="UP001153636">
    <property type="component" value="Chromosome 8"/>
</dbReference>
<evidence type="ECO:0000256" key="1">
    <source>
        <dbReference type="SAM" id="MobiDB-lite"/>
    </source>
</evidence>
<sequence length="103" mass="11774">MKIEGGYTVDGNECNAKYINLLQTYRHNKDKRLKTTGESKITWEYYCIFDNVLGTKDSSRPREELLSTSLQNSDENKCQEDDSQPGTSGLQKKTKNSNSKTKE</sequence>
<dbReference type="EMBL" id="OV651820">
    <property type="protein sequence ID" value="CAH1114889.1"/>
    <property type="molecule type" value="Genomic_DNA"/>
</dbReference>
<dbReference type="AlphaFoldDB" id="A0A9P0GII7"/>
<proteinExistence type="predicted"/>
<feature type="region of interest" description="Disordered" evidence="1">
    <location>
        <begin position="59"/>
        <end position="103"/>
    </location>
</feature>
<accession>A0A9P0GII7</accession>
<evidence type="ECO:0000313" key="2">
    <source>
        <dbReference type="EMBL" id="CAH1114889.1"/>
    </source>
</evidence>
<evidence type="ECO:0000313" key="3">
    <source>
        <dbReference type="Proteomes" id="UP001153636"/>
    </source>
</evidence>
<organism evidence="2 3">
    <name type="scientific">Psylliodes chrysocephalus</name>
    <dbReference type="NCBI Taxonomy" id="3402493"/>
    <lineage>
        <taxon>Eukaryota</taxon>
        <taxon>Metazoa</taxon>
        <taxon>Ecdysozoa</taxon>
        <taxon>Arthropoda</taxon>
        <taxon>Hexapoda</taxon>
        <taxon>Insecta</taxon>
        <taxon>Pterygota</taxon>
        <taxon>Neoptera</taxon>
        <taxon>Endopterygota</taxon>
        <taxon>Coleoptera</taxon>
        <taxon>Polyphaga</taxon>
        <taxon>Cucujiformia</taxon>
        <taxon>Chrysomeloidea</taxon>
        <taxon>Chrysomelidae</taxon>
        <taxon>Galerucinae</taxon>
        <taxon>Alticini</taxon>
        <taxon>Psylliodes</taxon>
    </lineage>
</organism>
<gene>
    <name evidence="2" type="ORF">PSYICH_LOCUS14373</name>
</gene>
<protein>
    <submittedName>
        <fullName evidence="2">Uncharacterized protein</fullName>
    </submittedName>
</protein>
<dbReference type="OrthoDB" id="6346437at2759"/>
<keyword evidence="3" id="KW-1185">Reference proteome</keyword>
<reference evidence="2" key="1">
    <citation type="submission" date="2022-01" db="EMBL/GenBank/DDBJ databases">
        <authorList>
            <person name="King R."/>
        </authorList>
    </citation>
    <scope>NUCLEOTIDE SEQUENCE</scope>
</reference>
<name>A0A9P0GII7_9CUCU</name>